<keyword evidence="2" id="KW-0808">Transferase</keyword>
<dbReference type="InterPro" id="IPR000719">
    <property type="entry name" value="Prot_kinase_dom"/>
</dbReference>
<keyword evidence="2" id="KW-0418">Kinase</keyword>
<keyword evidence="3" id="KW-1185">Reference proteome</keyword>
<sequence length="159" mass="17285">MAVLLKCIGSTSTCSRIKPDVFLKSPIETDRKAVAEQTRPAFSIELPILRRLGSHPRIQGEGLLLGEASHGNLQAYINANSSSIDFPLRKKRCYQPAQAVAYTHSRGVIRSDLRPENILGYESAPGSLELLLCDFSGVEITPALDIFSLGAVLYTILTG</sequence>
<reference evidence="2" key="1">
    <citation type="journal article" date="2020" name="Stud. Mycol.">
        <title>101 Dothideomycetes genomes: a test case for predicting lifestyles and emergence of pathogens.</title>
        <authorList>
            <person name="Haridas S."/>
            <person name="Albert R."/>
            <person name="Binder M."/>
            <person name="Bloem J."/>
            <person name="Labutti K."/>
            <person name="Salamov A."/>
            <person name="Andreopoulos B."/>
            <person name="Baker S."/>
            <person name="Barry K."/>
            <person name="Bills G."/>
            <person name="Bluhm B."/>
            <person name="Cannon C."/>
            <person name="Castanera R."/>
            <person name="Culley D."/>
            <person name="Daum C."/>
            <person name="Ezra D."/>
            <person name="Gonzalez J."/>
            <person name="Henrissat B."/>
            <person name="Kuo A."/>
            <person name="Liang C."/>
            <person name="Lipzen A."/>
            <person name="Lutzoni F."/>
            <person name="Magnuson J."/>
            <person name="Mondo S."/>
            <person name="Nolan M."/>
            <person name="Ohm R."/>
            <person name="Pangilinan J."/>
            <person name="Park H.-J."/>
            <person name="Ramirez L."/>
            <person name="Alfaro M."/>
            <person name="Sun H."/>
            <person name="Tritt A."/>
            <person name="Yoshinaga Y."/>
            <person name="Zwiers L.-H."/>
            <person name="Turgeon B."/>
            <person name="Goodwin S."/>
            <person name="Spatafora J."/>
            <person name="Crous P."/>
            <person name="Grigoriev I."/>
        </authorList>
    </citation>
    <scope>NUCLEOTIDE SEQUENCE</scope>
    <source>
        <strain evidence="2">ATCC 16933</strain>
    </source>
</reference>
<name>A0A6A6NR18_9PEZI</name>
<dbReference type="OrthoDB" id="1668230at2759"/>
<accession>A0A6A6NR18</accession>
<feature type="domain" description="Protein kinase" evidence="1">
    <location>
        <begin position="1"/>
        <end position="159"/>
    </location>
</feature>
<dbReference type="InterPro" id="IPR011009">
    <property type="entry name" value="Kinase-like_dom_sf"/>
</dbReference>
<dbReference type="EMBL" id="MU001694">
    <property type="protein sequence ID" value="KAF2453852.1"/>
    <property type="molecule type" value="Genomic_DNA"/>
</dbReference>
<dbReference type="GO" id="GO:0005524">
    <property type="term" value="F:ATP binding"/>
    <property type="evidence" value="ECO:0007669"/>
    <property type="project" value="InterPro"/>
</dbReference>
<gene>
    <name evidence="2" type="ORF">BDY21DRAFT_366586</name>
</gene>
<evidence type="ECO:0000313" key="3">
    <source>
        <dbReference type="Proteomes" id="UP000799766"/>
    </source>
</evidence>
<organism evidence="2 3">
    <name type="scientific">Lineolata rhizophorae</name>
    <dbReference type="NCBI Taxonomy" id="578093"/>
    <lineage>
        <taxon>Eukaryota</taxon>
        <taxon>Fungi</taxon>
        <taxon>Dikarya</taxon>
        <taxon>Ascomycota</taxon>
        <taxon>Pezizomycotina</taxon>
        <taxon>Dothideomycetes</taxon>
        <taxon>Dothideomycetes incertae sedis</taxon>
        <taxon>Lineolatales</taxon>
        <taxon>Lineolataceae</taxon>
        <taxon>Lineolata</taxon>
    </lineage>
</organism>
<protein>
    <submittedName>
        <fullName evidence="2">Kinase-like domain-containing protein</fullName>
    </submittedName>
</protein>
<evidence type="ECO:0000259" key="1">
    <source>
        <dbReference type="PROSITE" id="PS50011"/>
    </source>
</evidence>
<proteinExistence type="predicted"/>
<dbReference type="GO" id="GO:0004672">
    <property type="term" value="F:protein kinase activity"/>
    <property type="evidence" value="ECO:0007669"/>
    <property type="project" value="InterPro"/>
</dbReference>
<dbReference type="SUPFAM" id="SSF56112">
    <property type="entry name" value="Protein kinase-like (PK-like)"/>
    <property type="match status" value="1"/>
</dbReference>
<evidence type="ECO:0000313" key="2">
    <source>
        <dbReference type="EMBL" id="KAF2453852.1"/>
    </source>
</evidence>
<dbReference type="PROSITE" id="PS50011">
    <property type="entry name" value="PROTEIN_KINASE_DOM"/>
    <property type="match status" value="1"/>
</dbReference>
<dbReference type="Proteomes" id="UP000799766">
    <property type="component" value="Unassembled WGS sequence"/>
</dbReference>
<dbReference type="AlphaFoldDB" id="A0A6A6NR18"/>
<dbReference type="Gene3D" id="1.10.510.10">
    <property type="entry name" value="Transferase(Phosphotransferase) domain 1"/>
    <property type="match status" value="1"/>
</dbReference>